<evidence type="ECO:0000259" key="14">
    <source>
        <dbReference type="PROSITE" id="PS50262"/>
    </source>
</evidence>
<feature type="transmembrane region" description="Helical" evidence="13">
    <location>
        <begin position="99"/>
        <end position="121"/>
    </location>
</feature>
<dbReference type="PRINTS" id="PR00237">
    <property type="entry name" value="GPCRRHODOPSN"/>
</dbReference>
<dbReference type="GO" id="GO:0005886">
    <property type="term" value="C:plasma membrane"/>
    <property type="evidence" value="ECO:0007669"/>
    <property type="project" value="UniProtKB-SubCell"/>
</dbReference>
<reference evidence="15" key="2">
    <citation type="submission" date="2025-08" db="UniProtKB">
        <authorList>
            <consortium name="Ensembl"/>
        </authorList>
    </citation>
    <scope>IDENTIFICATION</scope>
</reference>
<dbReference type="InterPro" id="IPR050939">
    <property type="entry name" value="Olfactory_GPCR1"/>
</dbReference>
<dbReference type="PANTHER" id="PTHR24242">
    <property type="entry name" value="G-PROTEIN COUPLED RECEPTOR"/>
    <property type="match status" value="1"/>
</dbReference>
<keyword evidence="5" id="KW-0552">Olfaction</keyword>
<dbReference type="InterPro" id="IPR000276">
    <property type="entry name" value="GPCR_Rhodpsn"/>
</dbReference>
<dbReference type="PRINTS" id="PR00245">
    <property type="entry name" value="OLFACTORYR"/>
</dbReference>
<feature type="transmembrane region" description="Helical" evidence="13">
    <location>
        <begin position="237"/>
        <end position="262"/>
    </location>
</feature>
<reference evidence="15 16" key="1">
    <citation type="submission" date="2020-10" db="EMBL/GenBank/DDBJ databases">
        <title>Pygocentrus nattereri (red-bellied piranha) genome, fPygNat1, primary haplotype.</title>
        <authorList>
            <person name="Myers G."/>
            <person name="Meyer A."/>
            <person name="Karagic N."/>
            <person name="Pippel M."/>
            <person name="Winkler S."/>
            <person name="Tracey A."/>
            <person name="Wood J."/>
            <person name="Formenti G."/>
            <person name="Howe K."/>
            <person name="Fedrigo O."/>
            <person name="Jarvis E.D."/>
        </authorList>
    </citation>
    <scope>NUCLEOTIDE SEQUENCE [LARGE SCALE GENOMIC DNA]</scope>
</reference>
<feature type="transmembrane region" description="Helical" evidence="13">
    <location>
        <begin position="61"/>
        <end position="87"/>
    </location>
</feature>
<keyword evidence="9" id="KW-1015">Disulfide bond</keyword>
<dbReference type="FunFam" id="1.20.1070.10:FF:000024">
    <property type="entry name" value="Olfactory receptor"/>
    <property type="match status" value="1"/>
</dbReference>
<name>A0A3B4DXD5_PYGNA</name>
<evidence type="ECO:0000256" key="2">
    <source>
        <dbReference type="ARBA" id="ARBA00022475"/>
    </source>
</evidence>
<dbReference type="InterPro" id="IPR017452">
    <property type="entry name" value="GPCR_Rhodpsn_7TM"/>
</dbReference>
<proteinExistence type="predicted"/>
<keyword evidence="12" id="KW-0807">Transducer</keyword>
<dbReference type="Gene3D" id="1.20.1070.10">
    <property type="entry name" value="Rhodopsin 7-helix transmembrane proteins"/>
    <property type="match status" value="1"/>
</dbReference>
<evidence type="ECO:0000256" key="13">
    <source>
        <dbReference type="SAM" id="Phobius"/>
    </source>
</evidence>
<feature type="transmembrane region" description="Helical" evidence="13">
    <location>
        <begin position="26"/>
        <end position="49"/>
    </location>
</feature>
<dbReference type="AlphaFoldDB" id="A0A3B4DXD5"/>
<evidence type="ECO:0000256" key="3">
    <source>
        <dbReference type="ARBA" id="ARBA00022606"/>
    </source>
</evidence>
<dbReference type="Ensembl" id="ENSPNAT00000002041.2">
    <property type="protein sequence ID" value="ENSPNAP00000027654.2"/>
    <property type="gene ID" value="ENSPNAG00000005078.2"/>
</dbReference>
<dbReference type="SUPFAM" id="SSF81321">
    <property type="entry name" value="Family A G protein-coupled receptor-like"/>
    <property type="match status" value="1"/>
</dbReference>
<evidence type="ECO:0000256" key="1">
    <source>
        <dbReference type="ARBA" id="ARBA00004651"/>
    </source>
</evidence>
<dbReference type="SMART" id="SM01381">
    <property type="entry name" value="7TM_GPCR_Srsx"/>
    <property type="match status" value="1"/>
</dbReference>
<protein>
    <recommendedName>
        <fullName evidence="14">G-protein coupled receptors family 1 profile domain-containing protein</fullName>
    </recommendedName>
</protein>
<feature type="transmembrane region" description="Helical" evidence="13">
    <location>
        <begin position="205"/>
        <end position="225"/>
    </location>
</feature>
<evidence type="ECO:0000313" key="16">
    <source>
        <dbReference type="Proteomes" id="UP001501920"/>
    </source>
</evidence>
<reference evidence="15" key="3">
    <citation type="submission" date="2025-09" db="UniProtKB">
        <authorList>
            <consortium name="Ensembl"/>
        </authorList>
    </citation>
    <scope>IDENTIFICATION</scope>
</reference>
<feature type="domain" description="G-protein coupled receptors family 1 profile" evidence="14">
    <location>
        <begin position="42"/>
        <end position="292"/>
    </location>
</feature>
<keyword evidence="2" id="KW-1003">Cell membrane</keyword>
<evidence type="ECO:0000256" key="5">
    <source>
        <dbReference type="ARBA" id="ARBA00022725"/>
    </source>
</evidence>
<feature type="transmembrane region" description="Helical" evidence="13">
    <location>
        <begin position="142"/>
        <end position="164"/>
    </location>
</feature>
<keyword evidence="7" id="KW-0297">G-protein coupled receptor</keyword>
<evidence type="ECO:0000256" key="11">
    <source>
        <dbReference type="ARBA" id="ARBA00023180"/>
    </source>
</evidence>
<keyword evidence="4 13" id="KW-0812">Transmembrane</keyword>
<evidence type="ECO:0000256" key="7">
    <source>
        <dbReference type="ARBA" id="ARBA00023040"/>
    </source>
</evidence>
<dbReference type="GeneTree" id="ENSGT00940000161369"/>
<keyword evidence="6 13" id="KW-1133">Transmembrane helix</keyword>
<evidence type="ECO:0000256" key="6">
    <source>
        <dbReference type="ARBA" id="ARBA00022989"/>
    </source>
</evidence>
<dbReference type="PROSITE" id="PS50262">
    <property type="entry name" value="G_PROTEIN_RECEP_F1_2"/>
    <property type="match status" value="1"/>
</dbReference>
<keyword evidence="10" id="KW-0675">Receptor</keyword>
<keyword evidence="11" id="KW-0325">Glycoprotein</keyword>
<dbReference type="PANTHER" id="PTHR24242:SF359">
    <property type="entry name" value="ODORANT RECEPTOR-RELATED"/>
    <property type="match status" value="1"/>
</dbReference>
<evidence type="ECO:0000256" key="12">
    <source>
        <dbReference type="ARBA" id="ARBA00023224"/>
    </source>
</evidence>
<dbReference type="InterPro" id="IPR000725">
    <property type="entry name" value="Olfact_rcpt"/>
</dbReference>
<evidence type="ECO:0000256" key="4">
    <source>
        <dbReference type="ARBA" id="ARBA00022692"/>
    </source>
</evidence>
<feature type="transmembrane region" description="Helical" evidence="13">
    <location>
        <begin position="274"/>
        <end position="294"/>
    </location>
</feature>
<evidence type="ECO:0000256" key="8">
    <source>
        <dbReference type="ARBA" id="ARBA00023136"/>
    </source>
</evidence>
<dbReference type="GO" id="GO:0004930">
    <property type="term" value="F:G protein-coupled receptor activity"/>
    <property type="evidence" value="ECO:0007669"/>
    <property type="project" value="UniProtKB-KW"/>
</dbReference>
<dbReference type="Pfam" id="PF13853">
    <property type="entry name" value="7tm_4"/>
    <property type="match status" value="1"/>
</dbReference>
<evidence type="ECO:0000256" key="10">
    <source>
        <dbReference type="ARBA" id="ARBA00023170"/>
    </source>
</evidence>
<dbReference type="Proteomes" id="UP001501920">
    <property type="component" value="Chromosome 17"/>
</dbReference>
<sequence length="314" mass="35361">MSVQNISRQAITEFVFRGFDSVQSPLVVGVVLLILYIFVVITNTANIYFVVMDKHLHQPMYLFICNLAIVDIVFCTSACPTMIGVLLVGYKTISFLPCFVQIFAFGLGFVMELFTISAMAFDRLIAIVNPLRYHSILTNYRSVLLTFLLWILGSAAMAVVPGTLLPLPFCYSNLKYVFCDYAAVIRTSCVDPNPYFNSMTILTSFLQFGTFSFICVSYIKIVIVAIKMTSNSSNKKLFSTCFSHLIVVVCYYGPIFILVVVTRMGLNLTQEERNGLRVGTILGPSLVNPFVYCFRTKEIRNKLLRTISRVDPDE</sequence>
<organism evidence="15 16">
    <name type="scientific">Pygocentrus nattereri</name>
    <name type="common">Red-bellied piranha</name>
    <dbReference type="NCBI Taxonomy" id="42514"/>
    <lineage>
        <taxon>Eukaryota</taxon>
        <taxon>Metazoa</taxon>
        <taxon>Chordata</taxon>
        <taxon>Craniata</taxon>
        <taxon>Vertebrata</taxon>
        <taxon>Euteleostomi</taxon>
        <taxon>Actinopterygii</taxon>
        <taxon>Neopterygii</taxon>
        <taxon>Teleostei</taxon>
        <taxon>Ostariophysi</taxon>
        <taxon>Characiformes</taxon>
        <taxon>Characoidei</taxon>
        <taxon>Pygocentrus</taxon>
    </lineage>
</organism>
<evidence type="ECO:0000313" key="15">
    <source>
        <dbReference type="Ensembl" id="ENSPNAP00000027654.2"/>
    </source>
</evidence>
<keyword evidence="16" id="KW-1185">Reference proteome</keyword>
<dbReference type="GO" id="GO:0004984">
    <property type="term" value="F:olfactory receptor activity"/>
    <property type="evidence" value="ECO:0007669"/>
    <property type="project" value="InterPro"/>
</dbReference>
<accession>A0A3B4DXD5</accession>
<evidence type="ECO:0000256" key="9">
    <source>
        <dbReference type="ARBA" id="ARBA00023157"/>
    </source>
</evidence>
<keyword evidence="8 13" id="KW-0472">Membrane</keyword>
<comment type="subcellular location">
    <subcellularLocation>
        <location evidence="1">Cell membrane</location>
        <topology evidence="1">Multi-pass membrane protein</topology>
    </subcellularLocation>
</comment>
<keyword evidence="3" id="KW-0716">Sensory transduction</keyword>
<dbReference type="OMA" id="EYFNQSA"/>